<name>A0AAV9AXE4_ACOGR</name>
<reference evidence="2" key="1">
    <citation type="journal article" date="2023" name="Nat. Commun.">
        <title>Diploid and tetraploid genomes of Acorus and the evolution of monocots.</title>
        <authorList>
            <person name="Ma L."/>
            <person name="Liu K.W."/>
            <person name="Li Z."/>
            <person name="Hsiao Y.Y."/>
            <person name="Qi Y."/>
            <person name="Fu T."/>
            <person name="Tang G.D."/>
            <person name="Zhang D."/>
            <person name="Sun W.H."/>
            <person name="Liu D.K."/>
            <person name="Li Y."/>
            <person name="Chen G.Z."/>
            <person name="Liu X.D."/>
            <person name="Liao X.Y."/>
            <person name="Jiang Y.T."/>
            <person name="Yu X."/>
            <person name="Hao Y."/>
            <person name="Huang J."/>
            <person name="Zhao X.W."/>
            <person name="Ke S."/>
            <person name="Chen Y.Y."/>
            <person name="Wu W.L."/>
            <person name="Hsu J.L."/>
            <person name="Lin Y.F."/>
            <person name="Huang M.D."/>
            <person name="Li C.Y."/>
            <person name="Huang L."/>
            <person name="Wang Z.W."/>
            <person name="Zhao X."/>
            <person name="Zhong W.Y."/>
            <person name="Peng D.H."/>
            <person name="Ahmad S."/>
            <person name="Lan S."/>
            <person name="Zhang J.S."/>
            <person name="Tsai W.C."/>
            <person name="Van de Peer Y."/>
            <person name="Liu Z.J."/>
        </authorList>
    </citation>
    <scope>NUCLEOTIDE SEQUENCE</scope>
    <source>
        <strain evidence="2">SCP</strain>
    </source>
</reference>
<comment type="caution">
    <text evidence="2">The sequence shown here is derived from an EMBL/GenBank/DDBJ whole genome shotgun (WGS) entry which is preliminary data.</text>
</comment>
<dbReference type="Proteomes" id="UP001179952">
    <property type="component" value="Unassembled WGS sequence"/>
</dbReference>
<organism evidence="2 3">
    <name type="scientific">Acorus gramineus</name>
    <name type="common">Dwarf sweet flag</name>
    <dbReference type="NCBI Taxonomy" id="55184"/>
    <lineage>
        <taxon>Eukaryota</taxon>
        <taxon>Viridiplantae</taxon>
        <taxon>Streptophyta</taxon>
        <taxon>Embryophyta</taxon>
        <taxon>Tracheophyta</taxon>
        <taxon>Spermatophyta</taxon>
        <taxon>Magnoliopsida</taxon>
        <taxon>Liliopsida</taxon>
        <taxon>Acoraceae</taxon>
        <taxon>Acorus</taxon>
    </lineage>
</organism>
<reference evidence="2" key="2">
    <citation type="submission" date="2023-06" db="EMBL/GenBank/DDBJ databases">
        <authorList>
            <person name="Ma L."/>
            <person name="Liu K.-W."/>
            <person name="Li Z."/>
            <person name="Hsiao Y.-Y."/>
            <person name="Qi Y."/>
            <person name="Fu T."/>
            <person name="Tang G."/>
            <person name="Zhang D."/>
            <person name="Sun W.-H."/>
            <person name="Liu D.-K."/>
            <person name="Li Y."/>
            <person name="Chen G.-Z."/>
            <person name="Liu X.-D."/>
            <person name="Liao X.-Y."/>
            <person name="Jiang Y.-T."/>
            <person name="Yu X."/>
            <person name="Hao Y."/>
            <person name="Huang J."/>
            <person name="Zhao X.-W."/>
            <person name="Ke S."/>
            <person name="Chen Y.-Y."/>
            <person name="Wu W.-L."/>
            <person name="Hsu J.-L."/>
            <person name="Lin Y.-F."/>
            <person name="Huang M.-D."/>
            <person name="Li C.-Y."/>
            <person name="Huang L."/>
            <person name="Wang Z.-W."/>
            <person name="Zhao X."/>
            <person name="Zhong W.-Y."/>
            <person name="Peng D.-H."/>
            <person name="Ahmad S."/>
            <person name="Lan S."/>
            <person name="Zhang J.-S."/>
            <person name="Tsai W.-C."/>
            <person name="Van De Peer Y."/>
            <person name="Liu Z.-J."/>
        </authorList>
    </citation>
    <scope>NUCLEOTIDE SEQUENCE</scope>
    <source>
        <strain evidence="2">SCP</strain>
        <tissue evidence="2">Leaves</tissue>
    </source>
</reference>
<comment type="similarity">
    <text evidence="1">Belongs to the 'GDSL' lipolytic enzyme family.</text>
</comment>
<dbReference type="PANTHER" id="PTHR22835">
    <property type="entry name" value="ZINC FINGER FYVE DOMAIN CONTAINING PROTEIN"/>
    <property type="match status" value="1"/>
</dbReference>
<keyword evidence="3" id="KW-1185">Reference proteome</keyword>
<accession>A0AAV9AXE4</accession>
<gene>
    <name evidence="2" type="ORF">QJS04_geneDACA008216</name>
</gene>
<evidence type="ECO:0000256" key="1">
    <source>
        <dbReference type="ARBA" id="ARBA00008668"/>
    </source>
</evidence>
<dbReference type="Gene3D" id="3.40.50.1110">
    <property type="entry name" value="SGNH hydrolase"/>
    <property type="match status" value="1"/>
</dbReference>
<dbReference type="PANTHER" id="PTHR22835:SF683">
    <property type="entry name" value="OS05G0506800 PROTEIN"/>
    <property type="match status" value="1"/>
</dbReference>
<evidence type="ECO:0000313" key="3">
    <source>
        <dbReference type="Proteomes" id="UP001179952"/>
    </source>
</evidence>
<proteinExistence type="inferred from homology"/>
<dbReference type="AlphaFoldDB" id="A0AAV9AXE4"/>
<evidence type="ECO:0000313" key="2">
    <source>
        <dbReference type="EMBL" id="KAK1268720.1"/>
    </source>
</evidence>
<sequence>MTGFTESLKACCGGEGPYNFSPSVLCGGTGFNLWSDPSEYIDWDGIHLTEAAYHQIANGVLYGSYSMPPLFSLIGV</sequence>
<dbReference type="InterPro" id="IPR036514">
    <property type="entry name" value="SGNH_hydro_sf"/>
</dbReference>
<dbReference type="EMBL" id="JAUJYN010000006">
    <property type="protein sequence ID" value="KAK1268720.1"/>
    <property type="molecule type" value="Genomic_DNA"/>
</dbReference>
<protein>
    <submittedName>
        <fullName evidence="2">GDSL esterase/lipase</fullName>
    </submittedName>
</protein>